<organism evidence="2 3">
    <name type="scientific">candidate division WOR-3 bacterium</name>
    <dbReference type="NCBI Taxonomy" id="2052148"/>
    <lineage>
        <taxon>Bacteria</taxon>
        <taxon>Bacteria division WOR-3</taxon>
    </lineage>
</organism>
<sequence>MRVILLLVVACLPVSAALYNIDQPVPISLGHAEYFISGRLWGNGGVMMRFGLGLWDRLTLGISYGGGSVLGAEQPKFYDRYRPDFQARLAILTEKGYAPDLTLGFESQGYDGCSLQVFQVREKGGYVCAGKTVEAIRTYCQLGINYWRGFDAFLALNTALPGSVELMLEYDLAQFNYGDEYRRPGDDPTYLRRRGFLNFGVGWTVAGKVRLALALRDILGNREQTTRNRVLEVSVSDRF</sequence>
<keyword evidence="1" id="KW-0732">Signal</keyword>
<reference evidence="2" key="1">
    <citation type="submission" date="2019-03" db="EMBL/GenBank/DDBJ databases">
        <title>Lake Tanganyika Metagenome-Assembled Genomes (MAGs).</title>
        <authorList>
            <person name="Tran P."/>
        </authorList>
    </citation>
    <scope>NUCLEOTIDE SEQUENCE</scope>
    <source>
        <strain evidence="2">K_DeepCast_150m_m2_040</strain>
    </source>
</reference>
<dbReference type="AlphaFoldDB" id="A0A937XFT4"/>
<evidence type="ECO:0000313" key="3">
    <source>
        <dbReference type="Proteomes" id="UP000779900"/>
    </source>
</evidence>
<accession>A0A937XFT4</accession>
<dbReference type="EMBL" id="VGIR01000076">
    <property type="protein sequence ID" value="MBM3332332.1"/>
    <property type="molecule type" value="Genomic_DNA"/>
</dbReference>
<evidence type="ECO:0008006" key="4">
    <source>
        <dbReference type="Google" id="ProtNLM"/>
    </source>
</evidence>
<dbReference type="Proteomes" id="UP000779900">
    <property type="component" value="Unassembled WGS sequence"/>
</dbReference>
<comment type="caution">
    <text evidence="2">The sequence shown here is derived from an EMBL/GenBank/DDBJ whole genome shotgun (WGS) entry which is preliminary data.</text>
</comment>
<feature type="chain" id="PRO_5037681728" description="Bacterial surface antigen (D15) domain-containing protein" evidence="1">
    <location>
        <begin position="17"/>
        <end position="239"/>
    </location>
</feature>
<protein>
    <recommendedName>
        <fullName evidence="4">Bacterial surface antigen (D15) domain-containing protein</fullName>
    </recommendedName>
</protein>
<feature type="signal peptide" evidence="1">
    <location>
        <begin position="1"/>
        <end position="16"/>
    </location>
</feature>
<evidence type="ECO:0000256" key="1">
    <source>
        <dbReference type="SAM" id="SignalP"/>
    </source>
</evidence>
<evidence type="ECO:0000313" key="2">
    <source>
        <dbReference type="EMBL" id="MBM3332332.1"/>
    </source>
</evidence>
<gene>
    <name evidence="2" type="ORF">FJY68_10890</name>
</gene>
<proteinExistence type="predicted"/>
<name>A0A937XFT4_UNCW3</name>